<evidence type="ECO:0000313" key="2">
    <source>
        <dbReference type="EMBL" id="CAD8044437.1"/>
    </source>
</evidence>
<evidence type="ECO:0000256" key="1">
    <source>
        <dbReference type="SAM" id="Phobius"/>
    </source>
</evidence>
<keyword evidence="1" id="KW-0812">Transmembrane</keyword>
<keyword evidence="3" id="KW-1185">Reference proteome</keyword>
<feature type="transmembrane region" description="Helical" evidence="1">
    <location>
        <begin position="135"/>
        <end position="155"/>
    </location>
</feature>
<proteinExistence type="predicted"/>
<gene>
    <name evidence="2" type="ORF">PPRIM_AZ9-3.1.T0060521</name>
</gene>
<keyword evidence="1" id="KW-0472">Membrane</keyword>
<name>A0A8S1JR82_PARPR</name>
<organism evidence="2 3">
    <name type="scientific">Paramecium primaurelia</name>
    <dbReference type="NCBI Taxonomy" id="5886"/>
    <lineage>
        <taxon>Eukaryota</taxon>
        <taxon>Sar</taxon>
        <taxon>Alveolata</taxon>
        <taxon>Ciliophora</taxon>
        <taxon>Intramacronucleata</taxon>
        <taxon>Oligohymenophorea</taxon>
        <taxon>Peniculida</taxon>
        <taxon>Parameciidae</taxon>
        <taxon>Paramecium</taxon>
    </lineage>
</organism>
<dbReference type="Proteomes" id="UP000688137">
    <property type="component" value="Unassembled WGS sequence"/>
</dbReference>
<reference evidence="2" key="1">
    <citation type="submission" date="2021-01" db="EMBL/GenBank/DDBJ databases">
        <authorList>
            <consortium name="Genoscope - CEA"/>
            <person name="William W."/>
        </authorList>
    </citation>
    <scope>NUCLEOTIDE SEQUENCE</scope>
</reference>
<evidence type="ECO:0000313" key="3">
    <source>
        <dbReference type="Proteomes" id="UP000688137"/>
    </source>
</evidence>
<dbReference type="AlphaFoldDB" id="A0A8S1JR82"/>
<sequence length="199" mass="24234">MIPKMVRKQLHHKLIEVLNILLSQSSHLFWLLFRQRYRLHLLKQKIFKFMIYISIKQALIYQSIQRLIYQYSWSLEILEIFDIRDIIKEIIKSQINQNYIYIYTLFDKEGVQLRQNDAIQKSQIRVVVVSKTWCFLFGIIIVMRCVVVYALLLMFNSCNQFQQLQKLRAYNMIVIALRLIIYKQLENERFFGVFLMRVQ</sequence>
<comment type="caution">
    <text evidence="2">The sequence shown here is derived from an EMBL/GenBank/DDBJ whole genome shotgun (WGS) entry which is preliminary data.</text>
</comment>
<protein>
    <recommendedName>
        <fullName evidence="4">Transmembrane protein</fullName>
    </recommendedName>
</protein>
<keyword evidence="1" id="KW-1133">Transmembrane helix</keyword>
<accession>A0A8S1JR82</accession>
<evidence type="ECO:0008006" key="4">
    <source>
        <dbReference type="Google" id="ProtNLM"/>
    </source>
</evidence>
<dbReference type="EMBL" id="CAJJDM010000003">
    <property type="protein sequence ID" value="CAD8044437.1"/>
    <property type="molecule type" value="Genomic_DNA"/>
</dbReference>